<organism evidence="3 4">
    <name type="scientific">Plakobranchus ocellatus</name>
    <dbReference type="NCBI Taxonomy" id="259542"/>
    <lineage>
        <taxon>Eukaryota</taxon>
        <taxon>Metazoa</taxon>
        <taxon>Spiralia</taxon>
        <taxon>Lophotrochozoa</taxon>
        <taxon>Mollusca</taxon>
        <taxon>Gastropoda</taxon>
        <taxon>Heterobranchia</taxon>
        <taxon>Euthyneura</taxon>
        <taxon>Panpulmonata</taxon>
        <taxon>Sacoglossa</taxon>
        <taxon>Placobranchoidea</taxon>
        <taxon>Plakobranchidae</taxon>
        <taxon>Plakobranchus</taxon>
    </lineage>
</organism>
<name>A0AAV4AL29_9GAST</name>
<feature type="domain" description="Complement Clr-like EGF" evidence="2">
    <location>
        <begin position="7"/>
        <end position="25"/>
    </location>
</feature>
<dbReference type="InterPro" id="IPR026823">
    <property type="entry name" value="cEGF"/>
</dbReference>
<reference evidence="3 4" key="1">
    <citation type="journal article" date="2021" name="Elife">
        <title>Chloroplast acquisition without the gene transfer in kleptoplastic sea slugs, Plakobranchus ocellatus.</title>
        <authorList>
            <person name="Maeda T."/>
            <person name="Takahashi S."/>
            <person name="Yoshida T."/>
            <person name="Shimamura S."/>
            <person name="Takaki Y."/>
            <person name="Nagai Y."/>
            <person name="Toyoda A."/>
            <person name="Suzuki Y."/>
            <person name="Arimoto A."/>
            <person name="Ishii H."/>
            <person name="Satoh N."/>
            <person name="Nishiyama T."/>
            <person name="Hasebe M."/>
            <person name="Maruyama T."/>
            <person name="Minagawa J."/>
            <person name="Obokata J."/>
            <person name="Shigenobu S."/>
        </authorList>
    </citation>
    <scope>NUCLEOTIDE SEQUENCE [LARGE SCALE GENOMIC DNA]</scope>
</reference>
<dbReference type="AlphaFoldDB" id="A0AAV4AL29"/>
<evidence type="ECO:0000259" key="2">
    <source>
        <dbReference type="Pfam" id="PF12662"/>
    </source>
</evidence>
<dbReference type="EMBL" id="BLXT01004368">
    <property type="protein sequence ID" value="GFO11876.1"/>
    <property type="molecule type" value="Genomic_DNA"/>
</dbReference>
<protein>
    <recommendedName>
        <fullName evidence="2">Complement Clr-like EGF domain-containing protein</fullName>
    </recommendedName>
</protein>
<evidence type="ECO:0000313" key="3">
    <source>
        <dbReference type="EMBL" id="GFO11876.1"/>
    </source>
</evidence>
<keyword evidence="1" id="KW-0245">EGF-like domain</keyword>
<evidence type="ECO:0000256" key="1">
    <source>
        <dbReference type="ARBA" id="ARBA00022536"/>
    </source>
</evidence>
<accession>A0AAV4AL29</accession>
<dbReference type="Proteomes" id="UP000735302">
    <property type="component" value="Unassembled WGS sequence"/>
</dbReference>
<dbReference type="Gene3D" id="2.10.25.10">
    <property type="entry name" value="Laminin"/>
    <property type="match status" value="1"/>
</dbReference>
<sequence length="79" mass="9130">MGNEQKFYCKCWRGFRLHPDGTSCIVSPIPFPFFSSNNSYLELPSLRWFDTDYMDIERMVKAMSSDCNILYSGDSGVAR</sequence>
<evidence type="ECO:0000313" key="4">
    <source>
        <dbReference type="Proteomes" id="UP000735302"/>
    </source>
</evidence>
<comment type="caution">
    <text evidence="3">The sequence shown here is derived from an EMBL/GenBank/DDBJ whole genome shotgun (WGS) entry which is preliminary data.</text>
</comment>
<dbReference type="Pfam" id="PF12662">
    <property type="entry name" value="cEGF"/>
    <property type="match status" value="1"/>
</dbReference>
<keyword evidence="4" id="KW-1185">Reference proteome</keyword>
<gene>
    <name evidence="3" type="ORF">PoB_003838100</name>
</gene>
<proteinExistence type="predicted"/>